<evidence type="ECO:0000313" key="2">
    <source>
        <dbReference type="EMBL" id="PHJ25498.1"/>
    </source>
</evidence>
<dbReference type="EMBL" id="MIGC01000257">
    <property type="protein sequence ID" value="PHJ25498.1"/>
    <property type="molecule type" value="Genomic_DNA"/>
</dbReference>
<comment type="caution">
    <text evidence="2">The sequence shown here is derived from an EMBL/GenBank/DDBJ whole genome shotgun (WGS) entry which is preliminary data.</text>
</comment>
<evidence type="ECO:0000256" key="1">
    <source>
        <dbReference type="SAM" id="MobiDB-lite"/>
    </source>
</evidence>
<dbReference type="AlphaFoldDB" id="A0A2C6LEP0"/>
<protein>
    <submittedName>
        <fullName evidence="2">Uncharacterized protein</fullName>
    </submittedName>
</protein>
<keyword evidence="3" id="KW-1185">Reference proteome</keyword>
<gene>
    <name evidence="2" type="ORF">CSUI_000659</name>
</gene>
<evidence type="ECO:0000313" key="3">
    <source>
        <dbReference type="Proteomes" id="UP000221165"/>
    </source>
</evidence>
<organism evidence="2 3">
    <name type="scientific">Cystoisospora suis</name>
    <dbReference type="NCBI Taxonomy" id="483139"/>
    <lineage>
        <taxon>Eukaryota</taxon>
        <taxon>Sar</taxon>
        <taxon>Alveolata</taxon>
        <taxon>Apicomplexa</taxon>
        <taxon>Conoidasida</taxon>
        <taxon>Coccidia</taxon>
        <taxon>Eucoccidiorida</taxon>
        <taxon>Eimeriorina</taxon>
        <taxon>Sarcocystidae</taxon>
        <taxon>Cystoisospora</taxon>
    </lineage>
</organism>
<feature type="non-terminal residue" evidence="2">
    <location>
        <position position="121"/>
    </location>
</feature>
<reference evidence="2 3" key="1">
    <citation type="journal article" date="2017" name="Int. J. Parasitol.">
        <title>The genome of the protozoan parasite Cystoisospora suis and a reverse vaccinology approach to identify vaccine candidates.</title>
        <authorList>
            <person name="Palmieri N."/>
            <person name="Shrestha A."/>
            <person name="Ruttkowski B."/>
            <person name="Beck T."/>
            <person name="Vogl C."/>
            <person name="Tomley F."/>
            <person name="Blake D.P."/>
            <person name="Joachim A."/>
        </authorList>
    </citation>
    <scope>NUCLEOTIDE SEQUENCE [LARGE SCALE GENOMIC DNA]</scope>
    <source>
        <strain evidence="2 3">Wien I</strain>
    </source>
</reference>
<dbReference type="Proteomes" id="UP000221165">
    <property type="component" value="Unassembled WGS sequence"/>
</dbReference>
<proteinExistence type="predicted"/>
<accession>A0A2C6LEP0</accession>
<name>A0A2C6LEP0_9APIC</name>
<dbReference type="GeneID" id="94424101"/>
<sequence>MRGHVALCKERRSWLHVSYPRNERQNNQGKDAAGRSLGSRDPFQLLNPCRRCNAERASRWINAKHSFLSTTYARRPRIHMRAHFYVSASGALQTRPGAMGLPWPCFVQLATEPVCRRLETC</sequence>
<dbReference type="VEuPathDB" id="ToxoDB:CSUI_000659"/>
<feature type="region of interest" description="Disordered" evidence="1">
    <location>
        <begin position="19"/>
        <end position="40"/>
    </location>
</feature>
<dbReference type="RefSeq" id="XP_067927144.1">
    <property type="nucleotide sequence ID" value="XM_068060890.1"/>
</dbReference>